<feature type="transmembrane region" description="Helical" evidence="8">
    <location>
        <begin position="467"/>
        <end position="488"/>
    </location>
</feature>
<dbReference type="Proteomes" id="UP000216538">
    <property type="component" value="Unassembled WGS sequence"/>
</dbReference>
<comment type="subcellular location">
    <subcellularLocation>
        <location evidence="1">Cell membrane</location>
        <topology evidence="1">Multi-pass membrane protein</topology>
    </subcellularLocation>
</comment>
<keyword evidence="15" id="KW-1185">Reference proteome</keyword>
<dbReference type="GO" id="GO:0008381">
    <property type="term" value="F:mechanosensitive monoatomic ion channel activity"/>
    <property type="evidence" value="ECO:0007669"/>
    <property type="project" value="InterPro"/>
</dbReference>
<reference evidence="12 14" key="1">
    <citation type="submission" date="2011-10" db="EMBL/GenBank/DDBJ databases">
        <authorList>
            <person name="Quillaguamn J."/>
            <person name="Guzmn D."/>
            <person name="Balderrama-Subieta A."/>
            <person name="Cardona-Ortuo C."/>
            <person name="Guevara-Martnez M."/>
            <person name="Callisaya-Quispe N."/>
        </authorList>
    </citation>
    <scope>NUCLEOTIDE SEQUENCE [LARGE SCALE GENOMIC DNA]</scope>
    <source>
        <strain evidence="12 14">LC1</strain>
    </source>
</reference>
<feature type="region of interest" description="Disordered" evidence="7">
    <location>
        <begin position="733"/>
        <end position="849"/>
    </location>
</feature>
<dbReference type="GO" id="GO:0005886">
    <property type="term" value="C:plasma membrane"/>
    <property type="evidence" value="ECO:0007669"/>
    <property type="project" value="UniProtKB-SubCell"/>
</dbReference>
<evidence type="ECO:0000259" key="10">
    <source>
        <dbReference type="Pfam" id="PF00924"/>
    </source>
</evidence>
<feature type="transmembrane region" description="Helical" evidence="8">
    <location>
        <begin position="521"/>
        <end position="540"/>
    </location>
</feature>
<protein>
    <submittedName>
        <fullName evidence="13">Mechanosensitive ion channel family protein</fullName>
    </submittedName>
</protein>
<evidence type="ECO:0000256" key="4">
    <source>
        <dbReference type="ARBA" id="ARBA00022692"/>
    </source>
</evidence>
<evidence type="ECO:0000313" key="13">
    <source>
        <dbReference type="EMBL" id="OZT76128.1"/>
    </source>
</evidence>
<feature type="transmembrane region" description="Helical" evidence="8">
    <location>
        <begin position="271"/>
        <end position="289"/>
    </location>
</feature>
<accession>A0A265E4E9</accession>
<dbReference type="SUPFAM" id="SSF82689">
    <property type="entry name" value="Mechanosensitive channel protein MscS (YggB), C-terminal domain"/>
    <property type="match status" value="1"/>
</dbReference>
<name>A0A265E4E9_9GAMM</name>
<dbReference type="Gene3D" id="3.30.70.100">
    <property type="match status" value="1"/>
</dbReference>
<dbReference type="EMBL" id="JH393257">
    <property type="protein sequence ID" value="EHJ93327.1"/>
    <property type="molecule type" value="Genomic_DNA"/>
</dbReference>
<keyword evidence="3" id="KW-1003">Cell membrane</keyword>
<dbReference type="SUPFAM" id="SSF82861">
    <property type="entry name" value="Mechanosensitive channel protein MscS (YggB), transmembrane region"/>
    <property type="match status" value="1"/>
</dbReference>
<feature type="transmembrane region" description="Helical" evidence="8">
    <location>
        <begin position="230"/>
        <end position="255"/>
    </location>
</feature>
<evidence type="ECO:0000256" key="9">
    <source>
        <dbReference type="SAM" id="SignalP"/>
    </source>
</evidence>
<dbReference type="Gene3D" id="1.10.287.1260">
    <property type="match status" value="1"/>
</dbReference>
<evidence type="ECO:0000256" key="6">
    <source>
        <dbReference type="ARBA" id="ARBA00023136"/>
    </source>
</evidence>
<evidence type="ECO:0000259" key="11">
    <source>
        <dbReference type="Pfam" id="PF21088"/>
    </source>
</evidence>
<feature type="transmembrane region" description="Helical" evidence="8">
    <location>
        <begin position="195"/>
        <end position="218"/>
    </location>
</feature>
<evidence type="ECO:0000313" key="12">
    <source>
        <dbReference type="EMBL" id="EHJ93327.1"/>
    </source>
</evidence>
<evidence type="ECO:0000313" key="15">
    <source>
        <dbReference type="Proteomes" id="UP000216538"/>
    </source>
</evidence>
<feature type="signal peptide" evidence="9">
    <location>
        <begin position="1"/>
        <end position="33"/>
    </location>
</feature>
<dbReference type="SUPFAM" id="SSF50182">
    <property type="entry name" value="Sm-like ribonucleoproteins"/>
    <property type="match status" value="1"/>
</dbReference>
<dbReference type="InterPro" id="IPR023408">
    <property type="entry name" value="MscS_beta-dom_sf"/>
</dbReference>
<feature type="transmembrane region" description="Helical" evidence="8">
    <location>
        <begin position="356"/>
        <end position="376"/>
    </location>
</feature>
<feature type="transmembrane region" description="Helical" evidence="8">
    <location>
        <begin position="426"/>
        <end position="447"/>
    </location>
</feature>
<dbReference type="InterPro" id="IPR010920">
    <property type="entry name" value="LSM_dom_sf"/>
</dbReference>
<feature type="transmembrane region" description="Helical" evidence="8">
    <location>
        <begin position="382"/>
        <end position="405"/>
    </location>
</feature>
<dbReference type="Gene3D" id="2.30.30.60">
    <property type="match status" value="1"/>
</dbReference>
<keyword evidence="5 8" id="KW-1133">Transmembrane helix</keyword>
<feature type="domain" description="Mechanosensitive ion channel MscS" evidence="10">
    <location>
        <begin position="563"/>
        <end position="628"/>
    </location>
</feature>
<evidence type="ECO:0000256" key="3">
    <source>
        <dbReference type="ARBA" id="ARBA00022475"/>
    </source>
</evidence>
<feature type="compositionally biased region" description="Basic and acidic residues" evidence="7">
    <location>
        <begin position="801"/>
        <end position="821"/>
    </location>
</feature>
<dbReference type="OrthoDB" id="6500477at2"/>
<dbReference type="InterPro" id="IPR049142">
    <property type="entry name" value="MS_channel_1st"/>
</dbReference>
<evidence type="ECO:0000256" key="5">
    <source>
        <dbReference type="ARBA" id="ARBA00022989"/>
    </source>
</evidence>
<dbReference type="STRING" id="1072583.KUC_0274"/>
<evidence type="ECO:0000313" key="14">
    <source>
        <dbReference type="Proteomes" id="UP000005756"/>
    </source>
</evidence>
<reference evidence="13 15" key="2">
    <citation type="submission" date="2017-07" db="EMBL/GenBank/DDBJ databases">
        <title>Shotgun whole genome sequences of three halophilic bacterial isolates.</title>
        <authorList>
            <person name="Pozzo T."/>
            <person name="Higdon S.M."/>
            <person name="Quillaguaman J."/>
        </authorList>
    </citation>
    <scope>NUCLEOTIDE SEQUENCE [LARGE SCALE GENOMIC DNA]</scope>
    <source>
        <strain evidence="13 15">LC1</strain>
    </source>
</reference>
<keyword evidence="9" id="KW-0732">Signal</keyword>
<dbReference type="Pfam" id="PF00924">
    <property type="entry name" value="MS_channel_2nd"/>
    <property type="match status" value="1"/>
</dbReference>
<comment type="similarity">
    <text evidence="2">Belongs to the MscS (TC 1.A.23) family.</text>
</comment>
<evidence type="ECO:0000256" key="8">
    <source>
        <dbReference type="SAM" id="Phobius"/>
    </source>
</evidence>
<sequence length="849" mass="93689">MRQHWLINSVIGFFLFVLASLAVTSMAITQAQAQTVSLPGLSSGSGEETTEVSGEEFQSSLTDVITMLENEERRTELLKSLRELQVAADAVSEDEGVVHQGLLGALADTLSDLGDQAQSGDSPVDQWSRHLVQGAEDLRALNDDADQGEAIRAVVEGAVLALIWIVLLVMMIAFGRMLATRREWPLDLPRDPKGWLLAVHFLRRMLPWALAFALTLGIGQVLPDSPGRTLVLVVAYICLCGRALSVVFETVIAFFSRGHRFTAVQLLQQRALRGLFVIGALIALGDAVNSTRLVDMLGSELSSLVSVLSNMLAALLVARFILKFKRPVRHLICNRPYKQRRDANAAVEMVRSLGGLWHIPALLMVMGSLLAIFITVGDVGTALARSIISASLLVLTLVVTGLLRRQAERMGKRRHRHRQSQYRKRLERFGFVLAHICSWMVFAELSMQVWGGSFFGLGQQAVASARIGQALVSLGATVLLAWLVWIFADTAIQRALTSSARSRGRRVNQARAQTITPMIRNVIFVTILIIAVIAGLANLGVNVTPLLAGAGVIGLAIGFGAQTLVQDLITGIFILIEDSLAVDDFVQINNHMGTVEGLTLRTVRLRDLDGIVHIITFSRIESIHNMSRQFGIALMRIRIPFDMKIDDAITLMQETAQELRRDPMMRHYIWSPLEMQGVQGFEDGCPILRMRFRTAPEMQWDVSRAFNLLLKQRMEAEEIDLGVPRLSISMEARSEDRMEATAGTSFSLEKGSPEKDSQENGSSKIEQDMSEQDKSEAAQESESNTEHHKKPAPPKPAPRPTKAEIRQDEQARKHDKTDNRSASHRQKPQAQGEPQGDTYATPGGEHGDQ</sequence>
<evidence type="ECO:0000256" key="1">
    <source>
        <dbReference type="ARBA" id="ARBA00004651"/>
    </source>
</evidence>
<dbReference type="PANTHER" id="PTHR30460">
    <property type="entry name" value="MODERATE CONDUCTANCE MECHANOSENSITIVE CHANNEL YBIO"/>
    <property type="match status" value="1"/>
</dbReference>
<dbReference type="Pfam" id="PF21088">
    <property type="entry name" value="MS_channel_1st"/>
    <property type="match status" value="1"/>
</dbReference>
<keyword evidence="6 8" id="KW-0472">Membrane</keyword>
<dbReference type="InterPro" id="IPR011014">
    <property type="entry name" value="MscS_channel_TM-2"/>
</dbReference>
<feature type="transmembrane region" description="Helical" evidence="8">
    <location>
        <begin position="301"/>
        <end position="322"/>
    </location>
</feature>
<evidence type="ECO:0000256" key="7">
    <source>
        <dbReference type="SAM" id="MobiDB-lite"/>
    </source>
</evidence>
<dbReference type="PANTHER" id="PTHR30460:SF0">
    <property type="entry name" value="MODERATE CONDUCTANCE MECHANOSENSITIVE CHANNEL YBIO"/>
    <property type="match status" value="1"/>
</dbReference>
<dbReference type="Proteomes" id="UP000005756">
    <property type="component" value="Unassembled WGS sequence"/>
</dbReference>
<dbReference type="InterPro" id="IPR045276">
    <property type="entry name" value="YbiO_bact"/>
</dbReference>
<feature type="compositionally biased region" description="Basic and acidic residues" evidence="7">
    <location>
        <begin position="765"/>
        <end position="777"/>
    </location>
</feature>
<keyword evidence="4 8" id="KW-0812">Transmembrane</keyword>
<evidence type="ECO:0000256" key="2">
    <source>
        <dbReference type="ARBA" id="ARBA00008017"/>
    </source>
</evidence>
<dbReference type="InterPro" id="IPR006685">
    <property type="entry name" value="MscS_channel_2nd"/>
</dbReference>
<feature type="domain" description="Mechanosensitive ion channel transmembrane helices 2/3" evidence="11">
    <location>
        <begin position="521"/>
        <end position="562"/>
    </location>
</feature>
<gene>
    <name evidence="13" type="ORF">CE457_02605</name>
    <name evidence="12" type="ORF">KUC_0274</name>
</gene>
<proteinExistence type="inferred from homology"/>
<dbReference type="EMBL" id="NPEY01000001">
    <property type="protein sequence ID" value="OZT76128.1"/>
    <property type="molecule type" value="Genomic_DNA"/>
</dbReference>
<dbReference type="AlphaFoldDB" id="A0A265E4E9"/>
<organism evidence="12 14">
    <name type="scientific">Vreelandella boliviensis LC1</name>
    <dbReference type="NCBI Taxonomy" id="1072583"/>
    <lineage>
        <taxon>Bacteria</taxon>
        <taxon>Pseudomonadati</taxon>
        <taxon>Pseudomonadota</taxon>
        <taxon>Gammaproteobacteria</taxon>
        <taxon>Oceanospirillales</taxon>
        <taxon>Halomonadaceae</taxon>
        <taxon>Vreelandella</taxon>
    </lineage>
</organism>
<feature type="chain" id="PRO_5043769581" evidence="9">
    <location>
        <begin position="34"/>
        <end position="849"/>
    </location>
</feature>
<dbReference type="InterPro" id="IPR011066">
    <property type="entry name" value="MscS_channel_C_sf"/>
</dbReference>
<feature type="transmembrane region" description="Helical" evidence="8">
    <location>
        <begin position="150"/>
        <end position="174"/>
    </location>
</feature>
<dbReference type="RefSeq" id="WP_007111263.1">
    <property type="nucleotide sequence ID" value="NZ_JH393257.1"/>
</dbReference>